<dbReference type="NCBIfam" id="TIGR01489">
    <property type="entry name" value="DKMTPPase-SF"/>
    <property type="match status" value="1"/>
</dbReference>
<dbReference type="GO" id="GO:0000287">
    <property type="term" value="F:magnesium ion binding"/>
    <property type="evidence" value="ECO:0007669"/>
    <property type="project" value="TreeGrafter"/>
</dbReference>
<dbReference type="GO" id="GO:0036424">
    <property type="term" value="F:L-phosphoserine phosphatase activity"/>
    <property type="evidence" value="ECO:0007669"/>
    <property type="project" value="TreeGrafter"/>
</dbReference>
<name>A0A2N3PV91_9PROT</name>
<comment type="caution">
    <text evidence="2">The sequence shown here is derived from an EMBL/GenBank/DDBJ whole genome shotgun (WGS) entry which is preliminary data.</text>
</comment>
<accession>A0A2N3PV91</accession>
<dbReference type="InterPro" id="IPR023214">
    <property type="entry name" value="HAD_sf"/>
</dbReference>
<dbReference type="EMBL" id="PIUM01000012">
    <property type="protein sequence ID" value="PKU24317.1"/>
    <property type="molecule type" value="Genomic_DNA"/>
</dbReference>
<dbReference type="Gene3D" id="3.90.1470.20">
    <property type="match status" value="1"/>
</dbReference>
<dbReference type="PANTHER" id="PTHR43344:SF21">
    <property type="entry name" value="POLYOL PHOSPHATE PHOSPHATASE PYP1"/>
    <property type="match status" value="1"/>
</dbReference>
<dbReference type="AlphaFoldDB" id="A0A2N3PV91"/>
<keyword evidence="1" id="KW-0378">Hydrolase</keyword>
<dbReference type="PANTHER" id="PTHR43344">
    <property type="entry name" value="PHOSPHOSERINE PHOSPHATASE"/>
    <property type="match status" value="1"/>
</dbReference>
<dbReference type="Pfam" id="PF12710">
    <property type="entry name" value="HAD"/>
    <property type="match status" value="1"/>
</dbReference>
<proteinExistence type="predicted"/>
<protein>
    <submittedName>
        <fullName evidence="2">Phosphatase</fullName>
    </submittedName>
</protein>
<dbReference type="InterPro" id="IPR006384">
    <property type="entry name" value="HAD_hydro_PyrdxlP_Pase-like"/>
</dbReference>
<dbReference type="Gene3D" id="3.40.50.1000">
    <property type="entry name" value="HAD superfamily/HAD-like"/>
    <property type="match status" value="1"/>
</dbReference>
<dbReference type="InterPro" id="IPR036412">
    <property type="entry name" value="HAD-like_sf"/>
</dbReference>
<dbReference type="InterPro" id="IPR050582">
    <property type="entry name" value="HAD-like_SerB"/>
</dbReference>
<evidence type="ECO:0000256" key="1">
    <source>
        <dbReference type="ARBA" id="ARBA00022801"/>
    </source>
</evidence>
<dbReference type="NCBIfam" id="TIGR01488">
    <property type="entry name" value="HAD-SF-IB"/>
    <property type="match status" value="1"/>
</dbReference>
<dbReference type="GO" id="GO:0005737">
    <property type="term" value="C:cytoplasm"/>
    <property type="evidence" value="ECO:0007669"/>
    <property type="project" value="TreeGrafter"/>
</dbReference>
<gene>
    <name evidence="2" type="ORF">CWS72_12035</name>
</gene>
<dbReference type="GO" id="GO:0006564">
    <property type="term" value="P:L-serine biosynthetic process"/>
    <property type="evidence" value="ECO:0007669"/>
    <property type="project" value="TreeGrafter"/>
</dbReference>
<sequence>MTIARDTSIIKGVSWGQSMNWRVLSDFDGTIALEDVTDSILERFASDDWQDIETDWKNGLIGSRECMARQIALIRASRKDLDDHLDQIAIDPAFPAFAAFCRTMDVPLTVVSDGLDYAIRRILGRYGLDDLPILANRLEVAGPARYRLSFPHANGACAKASGTCKCKIAEELTAGRALSLLIGDGTSDMCAAGSVDLVFAKDKLLGHCRDQGLPFVAFDDFNHAHGLLATLLDEPARLGVTAVFG</sequence>
<reference evidence="3" key="1">
    <citation type="submission" date="2017-12" db="EMBL/GenBank/DDBJ databases">
        <title>Draft genome sequence of Telmatospirillum siberiense 26-4b1T, an acidotolerant peatland alphaproteobacterium potentially involved in sulfur cycling.</title>
        <authorList>
            <person name="Hausmann B."/>
            <person name="Pjevac P."/>
            <person name="Schreck K."/>
            <person name="Herbold C.W."/>
            <person name="Daims H."/>
            <person name="Wagner M."/>
            <person name="Pester M."/>
            <person name="Loy A."/>
        </authorList>
    </citation>
    <scope>NUCLEOTIDE SEQUENCE [LARGE SCALE GENOMIC DNA]</scope>
    <source>
        <strain evidence="3">26-4b1</strain>
    </source>
</reference>
<dbReference type="SUPFAM" id="SSF56784">
    <property type="entry name" value="HAD-like"/>
    <property type="match status" value="1"/>
</dbReference>
<organism evidence="2 3">
    <name type="scientific">Telmatospirillum siberiense</name>
    <dbReference type="NCBI Taxonomy" id="382514"/>
    <lineage>
        <taxon>Bacteria</taxon>
        <taxon>Pseudomonadati</taxon>
        <taxon>Pseudomonadota</taxon>
        <taxon>Alphaproteobacteria</taxon>
        <taxon>Rhodospirillales</taxon>
        <taxon>Rhodospirillaceae</taxon>
        <taxon>Telmatospirillum</taxon>
    </lineage>
</organism>
<evidence type="ECO:0000313" key="2">
    <source>
        <dbReference type="EMBL" id="PKU24317.1"/>
    </source>
</evidence>
<evidence type="ECO:0000313" key="3">
    <source>
        <dbReference type="Proteomes" id="UP000233293"/>
    </source>
</evidence>
<keyword evidence="3" id="KW-1185">Reference proteome</keyword>
<dbReference type="Proteomes" id="UP000233293">
    <property type="component" value="Unassembled WGS sequence"/>
</dbReference>